<sequence length="112" mass="11962">MGIKASSRRYHLPVCLSNHRIHLIKHTHLHIGILLTDPVPAVLHQTPKLHKMRFTLVSLLSLSALALAAPAPEPAPQGNVAPTCSEAGDCASFCTQPCTRPFCGLSAFGTTC</sequence>
<keyword evidence="2" id="KW-1185">Reference proteome</keyword>
<comment type="caution">
    <text evidence="1">The sequence shown here is derived from an EMBL/GenBank/DDBJ whole genome shotgun (WGS) entry which is preliminary data.</text>
</comment>
<dbReference type="KEGG" id="chig:CH63R_06163"/>
<evidence type="ECO:0000313" key="1">
    <source>
        <dbReference type="EMBL" id="OBR10471.1"/>
    </source>
</evidence>
<proteinExistence type="predicted"/>
<dbReference type="GeneID" id="28865245"/>
<dbReference type="EMBL" id="LTAN01000004">
    <property type="protein sequence ID" value="OBR10471.1"/>
    <property type="molecule type" value="Genomic_DNA"/>
</dbReference>
<dbReference type="VEuPathDB" id="FungiDB:CH63R_06163"/>
<organism evidence="1 2">
    <name type="scientific">Colletotrichum higginsianum (strain IMI 349063)</name>
    <name type="common">Crucifer anthracnose fungus</name>
    <dbReference type="NCBI Taxonomy" id="759273"/>
    <lineage>
        <taxon>Eukaryota</taxon>
        <taxon>Fungi</taxon>
        <taxon>Dikarya</taxon>
        <taxon>Ascomycota</taxon>
        <taxon>Pezizomycotina</taxon>
        <taxon>Sordariomycetes</taxon>
        <taxon>Hypocreomycetidae</taxon>
        <taxon>Glomerellales</taxon>
        <taxon>Glomerellaceae</taxon>
        <taxon>Colletotrichum</taxon>
        <taxon>Colletotrichum destructivum species complex</taxon>
    </lineage>
</organism>
<dbReference type="RefSeq" id="XP_018158988.1">
    <property type="nucleotide sequence ID" value="XM_018301138.1"/>
</dbReference>
<protein>
    <submittedName>
        <fullName evidence="1">Uncharacterized protein</fullName>
    </submittedName>
</protein>
<reference evidence="2" key="1">
    <citation type="journal article" date="2017" name="BMC Genomics">
        <title>Gapless genome assembly of Colletotrichum higginsianum reveals chromosome structure and association of transposable elements with secondary metabolite gene clusters.</title>
        <authorList>
            <person name="Dallery J.-F."/>
            <person name="Lapalu N."/>
            <person name="Zampounis A."/>
            <person name="Pigne S."/>
            <person name="Luyten I."/>
            <person name="Amselem J."/>
            <person name="Wittenberg A.H.J."/>
            <person name="Zhou S."/>
            <person name="de Queiroz M.V."/>
            <person name="Robin G.P."/>
            <person name="Auger A."/>
            <person name="Hainaut M."/>
            <person name="Henrissat B."/>
            <person name="Kim K.-T."/>
            <person name="Lee Y.-H."/>
            <person name="Lespinet O."/>
            <person name="Schwartz D.C."/>
            <person name="Thon M.R."/>
            <person name="O'Connell R.J."/>
        </authorList>
    </citation>
    <scope>NUCLEOTIDE SEQUENCE [LARGE SCALE GENOMIC DNA]</scope>
    <source>
        <strain evidence="2">IMI 349063</strain>
    </source>
</reference>
<name>A0A1B7YEA8_COLHI</name>
<evidence type="ECO:0000313" key="2">
    <source>
        <dbReference type="Proteomes" id="UP000092177"/>
    </source>
</evidence>
<dbReference type="OrthoDB" id="4846013at2759"/>
<accession>A0A1B7YEA8</accession>
<dbReference type="AlphaFoldDB" id="A0A1B7YEA8"/>
<gene>
    <name evidence="1" type="ORF">CH63R_06163</name>
</gene>
<dbReference type="Proteomes" id="UP000092177">
    <property type="component" value="Chromosome 4"/>
</dbReference>